<proteinExistence type="predicted"/>
<dbReference type="EnsemblMetazoa" id="G11494.1">
    <property type="protein sequence ID" value="G11494.1:cds"/>
    <property type="gene ID" value="G11494"/>
</dbReference>
<name>A0A8W8HX70_MAGGI</name>
<dbReference type="AlphaFoldDB" id="A0A8W8HX70"/>
<evidence type="ECO:0000313" key="1">
    <source>
        <dbReference type="EnsemblMetazoa" id="G11494.1:cds"/>
    </source>
</evidence>
<sequence>MRQCYSAVLPQWVYRVPSCPNPRNYSQWIEASKRLNCYNRLDSTDVTEQAKVYHCLPSTFLNETVEFCGTNVPVSPGNCPIFNYRQQQVSNYPTYYNCSKFTSGCPTKMFHSKKVFMYPYCLKINCISKCFEAQIDCPDTLNSSNSKATTEIKPTHQM</sequence>
<evidence type="ECO:0000313" key="2">
    <source>
        <dbReference type="Proteomes" id="UP000005408"/>
    </source>
</evidence>
<accession>A0A8W8HX70</accession>
<protein>
    <submittedName>
        <fullName evidence="1">Uncharacterized protein</fullName>
    </submittedName>
</protein>
<dbReference type="Proteomes" id="UP000005408">
    <property type="component" value="Unassembled WGS sequence"/>
</dbReference>
<keyword evidence="2" id="KW-1185">Reference proteome</keyword>
<reference evidence="1" key="1">
    <citation type="submission" date="2022-08" db="UniProtKB">
        <authorList>
            <consortium name="EnsemblMetazoa"/>
        </authorList>
    </citation>
    <scope>IDENTIFICATION</scope>
    <source>
        <strain evidence="1">05x7-T-G4-1.051#20</strain>
    </source>
</reference>
<organism evidence="1 2">
    <name type="scientific">Magallana gigas</name>
    <name type="common">Pacific oyster</name>
    <name type="synonym">Crassostrea gigas</name>
    <dbReference type="NCBI Taxonomy" id="29159"/>
    <lineage>
        <taxon>Eukaryota</taxon>
        <taxon>Metazoa</taxon>
        <taxon>Spiralia</taxon>
        <taxon>Lophotrochozoa</taxon>
        <taxon>Mollusca</taxon>
        <taxon>Bivalvia</taxon>
        <taxon>Autobranchia</taxon>
        <taxon>Pteriomorphia</taxon>
        <taxon>Ostreida</taxon>
        <taxon>Ostreoidea</taxon>
        <taxon>Ostreidae</taxon>
        <taxon>Magallana</taxon>
    </lineage>
</organism>